<protein>
    <recommendedName>
        <fullName evidence="3">Type II secretion system protein K</fullName>
    </recommendedName>
</protein>
<organism evidence="1 2">
    <name type="scientific">Lacunisphaera limnophila</name>
    <dbReference type="NCBI Taxonomy" id="1838286"/>
    <lineage>
        <taxon>Bacteria</taxon>
        <taxon>Pseudomonadati</taxon>
        <taxon>Verrucomicrobiota</taxon>
        <taxon>Opitutia</taxon>
        <taxon>Opitutales</taxon>
        <taxon>Opitutaceae</taxon>
        <taxon>Lacunisphaera</taxon>
    </lineage>
</organism>
<dbReference type="STRING" id="1838286.Verru16b_03140"/>
<keyword evidence="2" id="KW-1185">Reference proteome</keyword>
<evidence type="ECO:0000313" key="2">
    <source>
        <dbReference type="Proteomes" id="UP000095228"/>
    </source>
</evidence>
<accession>A0A1D8AYU5</accession>
<evidence type="ECO:0008006" key="3">
    <source>
        <dbReference type="Google" id="ProtNLM"/>
    </source>
</evidence>
<sequence>MLVVYALSALSRVGAEVSATGVYQMQARQNAQLGLSQAIGDLQRFAGEDDMLTGMAGVTGIPAGAGQAQRNWGVVWDGNGQFFRWLVPGADTAVLPLVDGSDALTLVAAGSLGADGADREHVRVRLVPVVVSTRERSAVPLGRYAWWVGDEGVKLSAQGADPAHAIDELIDLSPLVAELAAGNILSHAQLALVPTSVTSTALAGQLRANFHALGLTHFGITPLGSFPGYLNINTTNHRFWRGVAATYNRHKQGGAPTLSPGMFADALVARFPVADPGAGKRAGGPYPSVDLFLNSAALGDALAAGGGTLQAFGDVMRPMLAVRSDTFRVRAYGDAANPADPSRVEATAWVEAIVQRVKVTPASAEGRFIITHFRWLGPDDI</sequence>
<dbReference type="Proteomes" id="UP000095228">
    <property type="component" value="Chromosome"/>
</dbReference>
<gene>
    <name evidence="1" type="ORF">Verru16b_03140</name>
</gene>
<reference evidence="1 2" key="1">
    <citation type="submission" date="2016-06" db="EMBL/GenBank/DDBJ databases">
        <title>Three novel species with peptidoglycan cell walls form the new genus Lacunisphaera gen. nov. in the family Opitutaceae of the verrucomicrobial subdivision 4.</title>
        <authorList>
            <person name="Rast P."/>
            <person name="Gloeckner I."/>
            <person name="Jogler M."/>
            <person name="Boedeker C."/>
            <person name="Jeske O."/>
            <person name="Wiegand S."/>
            <person name="Reinhardt R."/>
            <person name="Schumann P."/>
            <person name="Rohde M."/>
            <person name="Spring S."/>
            <person name="Gloeckner F.O."/>
            <person name="Jogler C."/>
        </authorList>
    </citation>
    <scope>NUCLEOTIDE SEQUENCE [LARGE SCALE GENOMIC DNA]</scope>
    <source>
        <strain evidence="1 2">IG16b</strain>
    </source>
</reference>
<proteinExistence type="predicted"/>
<dbReference type="AlphaFoldDB" id="A0A1D8AYU5"/>
<dbReference type="EMBL" id="CP016094">
    <property type="protein sequence ID" value="AOS46045.1"/>
    <property type="molecule type" value="Genomic_DNA"/>
</dbReference>
<name>A0A1D8AYU5_9BACT</name>
<dbReference type="KEGG" id="obg:Verru16b_03140"/>
<evidence type="ECO:0000313" key="1">
    <source>
        <dbReference type="EMBL" id="AOS46045.1"/>
    </source>
</evidence>